<dbReference type="InterPro" id="IPR017946">
    <property type="entry name" value="PLC-like_Pdiesterase_TIM-brl"/>
</dbReference>
<dbReference type="InterPro" id="IPR051578">
    <property type="entry name" value="GDPD"/>
</dbReference>
<evidence type="ECO:0000256" key="5">
    <source>
        <dbReference type="ARBA" id="ARBA00047512"/>
    </source>
</evidence>
<dbReference type="AlphaFoldDB" id="A0A7C9E250"/>
<dbReference type="PANTHER" id="PTHR22958:SF1">
    <property type="entry name" value="GLYCEROPHOSPHOCHOLINE PHOSPHODIESTERASE GPCPD1"/>
    <property type="match status" value="1"/>
</dbReference>
<accession>A0A7C9E250</accession>
<feature type="domain" description="GP-PDE" evidence="6">
    <location>
        <begin position="131"/>
        <end position="419"/>
    </location>
</feature>
<comment type="catalytic activity">
    <reaction evidence="5">
        <text>a sn-glycero-3-phosphodiester + H2O = an alcohol + sn-glycerol 3-phosphate + H(+)</text>
        <dbReference type="Rhea" id="RHEA:12969"/>
        <dbReference type="ChEBI" id="CHEBI:15377"/>
        <dbReference type="ChEBI" id="CHEBI:15378"/>
        <dbReference type="ChEBI" id="CHEBI:30879"/>
        <dbReference type="ChEBI" id="CHEBI:57597"/>
        <dbReference type="ChEBI" id="CHEBI:83408"/>
        <dbReference type="EC" id="3.1.4.46"/>
    </reaction>
</comment>
<protein>
    <recommendedName>
        <fullName evidence="2">glycerophosphodiester phosphodiesterase</fullName>
        <ecNumber evidence="2">3.1.4.46</ecNumber>
    </recommendedName>
</protein>
<evidence type="ECO:0000313" key="7">
    <source>
        <dbReference type="EMBL" id="MBA4652148.1"/>
    </source>
</evidence>
<dbReference type="EC" id="3.1.4.46" evidence="2"/>
<name>A0A7C9E250_OPUST</name>
<proteinExistence type="inferred from homology"/>
<dbReference type="SUPFAM" id="SSF51695">
    <property type="entry name" value="PLC-like phosphodiesterases"/>
    <property type="match status" value="1"/>
</dbReference>
<reference evidence="7" key="2">
    <citation type="submission" date="2020-07" db="EMBL/GenBank/DDBJ databases">
        <authorList>
            <person name="Vera ALvarez R."/>
            <person name="Arias-Moreno D.M."/>
            <person name="Jimenez-Jacinto V."/>
            <person name="Jimenez-Bremont J.F."/>
            <person name="Swaminathan K."/>
            <person name="Moose S.P."/>
            <person name="Guerrero-Gonzalez M.L."/>
            <person name="Marino-Ramirez L."/>
            <person name="Landsman D."/>
            <person name="Rodriguez-Kessler M."/>
            <person name="Delgado-Sanchez P."/>
        </authorList>
    </citation>
    <scope>NUCLEOTIDE SEQUENCE</scope>
    <source>
        <tissue evidence="7">Cladode</tissue>
    </source>
</reference>
<evidence type="ECO:0000256" key="3">
    <source>
        <dbReference type="ARBA" id="ARBA00022798"/>
    </source>
</evidence>
<dbReference type="InterPro" id="IPR030395">
    <property type="entry name" value="GP_PDE_dom"/>
</dbReference>
<reference evidence="7" key="1">
    <citation type="journal article" date="2013" name="J. Plant Res.">
        <title>Effect of fungi and light on seed germination of three Opuntia species from semiarid lands of central Mexico.</title>
        <authorList>
            <person name="Delgado-Sanchez P."/>
            <person name="Jimenez-Bremont J.F."/>
            <person name="Guerrero-Gonzalez Mde L."/>
            <person name="Flores J."/>
        </authorList>
    </citation>
    <scope>NUCLEOTIDE SEQUENCE</scope>
    <source>
        <tissue evidence="7">Cladode</tissue>
    </source>
</reference>
<evidence type="ECO:0000256" key="1">
    <source>
        <dbReference type="ARBA" id="ARBA00007277"/>
    </source>
</evidence>
<dbReference type="PANTHER" id="PTHR22958">
    <property type="entry name" value="GLYCEROPHOSPHORYL DIESTER PHOSPHODIESTERASE"/>
    <property type="match status" value="1"/>
</dbReference>
<organism evidence="7">
    <name type="scientific">Opuntia streptacantha</name>
    <name type="common">Prickly pear cactus</name>
    <name type="synonym">Opuntia cardona</name>
    <dbReference type="NCBI Taxonomy" id="393608"/>
    <lineage>
        <taxon>Eukaryota</taxon>
        <taxon>Viridiplantae</taxon>
        <taxon>Streptophyta</taxon>
        <taxon>Embryophyta</taxon>
        <taxon>Tracheophyta</taxon>
        <taxon>Spermatophyta</taxon>
        <taxon>Magnoliopsida</taxon>
        <taxon>eudicotyledons</taxon>
        <taxon>Gunneridae</taxon>
        <taxon>Pentapetalae</taxon>
        <taxon>Caryophyllales</taxon>
        <taxon>Cactineae</taxon>
        <taxon>Cactaceae</taxon>
        <taxon>Opuntioideae</taxon>
        <taxon>Opuntia</taxon>
    </lineage>
</organism>
<dbReference type="Gene3D" id="3.20.20.190">
    <property type="entry name" value="Phosphatidylinositol (PI) phosphodiesterase"/>
    <property type="match status" value="1"/>
</dbReference>
<keyword evidence="4" id="KW-0378">Hydrolase</keyword>
<evidence type="ECO:0000259" key="6">
    <source>
        <dbReference type="PROSITE" id="PS51704"/>
    </source>
</evidence>
<dbReference type="GO" id="GO:0008889">
    <property type="term" value="F:glycerophosphodiester phosphodiesterase activity"/>
    <property type="evidence" value="ECO:0007669"/>
    <property type="project" value="UniProtKB-EC"/>
</dbReference>
<dbReference type="GO" id="GO:0006071">
    <property type="term" value="P:glycerol metabolic process"/>
    <property type="evidence" value="ECO:0007669"/>
    <property type="project" value="UniProtKB-KW"/>
</dbReference>
<keyword evidence="3" id="KW-0319">Glycerol metabolism</keyword>
<evidence type="ECO:0000256" key="2">
    <source>
        <dbReference type="ARBA" id="ARBA00012247"/>
    </source>
</evidence>
<dbReference type="EMBL" id="GISG01173318">
    <property type="protein sequence ID" value="MBA4652148.1"/>
    <property type="molecule type" value="Transcribed_RNA"/>
</dbReference>
<sequence>MTPVTMTQFYCLLQPMRNIPLSDPPLFFLPPYKFSLFKSNAVMYAFKKISKFPILTLFSPKRAKPSSLRPSLLALSPRGYFRKMALTAVHVSDVPHLDHVPENASASLISSSCFSKGVEVERNASFKGGKFMVIGHRGNGMNRLHLEDPRMKNMKENSILSFNAAAAFNVDYIEFDVQVTKDGSPIIFHDNFILSEENDTIYEKRVTDLSLSEFLAYGPQKEPGKVGRPLWRKTKDGKIIRWDVASDDALCTLQEAFEKVDPKLGFNIELKFDDNIVYEEDFLVNLLQAILKVVFEYAKERPIIFSTFQPDAALHMTKLQSIYPVLFLTNGGTEIYCDVRRNSLEEALKLCLEGGLQGIVSEVKGIFRNPGALGKIKESNLMLFTYGTLNNVPESVYLQHLLGVDGVIVDFVQEITGAVRSLIKSTKTGEDISSEEDGKLLLEAKPQFSQRELSFLLKLIPELIQQ</sequence>
<dbReference type="Pfam" id="PF03009">
    <property type="entry name" value="GDPD"/>
    <property type="match status" value="1"/>
</dbReference>
<comment type="similarity">
    <text evidence="1">Belongs to the glycerophosphoryl diester phosphodiesterase family.</text>
</comment>
<evidence type="ECO:0000256" key="4">
    <source>
        <dbReference type="ARBA" id="ARBA00022801"/>
    </source>
</evidence>
<dbReference type="FunFam" id="3.20.20.190:FF:000034">
    <property type="entry name" value="Glycerophosphodiester phosphodiesterase GDPD2"/>
    <property type="match status" value="1"/>
</dbReference>
<dbReference type="PROSITE" id="PS51704">
    <property type="entry name" value="GP_PDE"/>
    <property type="match status" value="1"/>
</dbReference>
<dbReference type="GO" id="GO:0046475">
    <property type="term" value="P:glycerophospholipid catabolic process"/>
    <property type="evidence" value="ECO:0007669"/>
    <property type="project" value="TreeGrafter"/>
</dbReference>